<dbReference type="Proteomes" id="UP000507470">
    <property type="component" value="Unassembled WGS sequence"/>
</dbReference>
<proteinExistence type="predicted"/>
<dbReference type="PANTHER" id="PTHR33395:SF22">
    <property type="entry name" value="REVERSE TRANSCRIPTASE DOMAIN-CONTAINING PROTEIN"/>
    <property type="match status" value="1"/>
</dbReference>
<accession>A0A6J8DCA6</accession>
<dbReference type="Gene3D" id="3.60.10.10">
    <property type="entry name" value="Endonuclease/exonuclease/phosphatase"/>
    <property type="match status" value="1"/>
</dbReference>
<dbReference type="GO" id="GO:0061343">
    <property type="term" value="P:cell adhesion involved in heart morphogenesis"/>
    <property type="evidence" value="ECO:0007669"/>
    <property type="project" value="TreeGrafter"/>
</dbReference>
<dbReference type="PANTHER" id="PTHR33395">
    <property type="entry name" value="TRANSCRIPTASE, PUTATIVE-RELATED-RELATED"/>
    <property type="match status" value="1"/>
</dbReference>
<evidence type="ECO:0000313" key="2">
    <source>
        <dbReference type="Proteomes" id="UP000507470"/>
    </source>
</evidence>
<dbReference type="GO" id="GO:0031012">
    <property type="term" value="C:extracellular matrix"/>
    <property type="evidence" value="ECO:0007669"/>
    <property type="project" value="TreeGrafter"/>
</dbReference>
<dbReference type="EMBL" id="CACVKT020007202">
    <property type="protein sequence ID" value="CAC5406308.1"/>
    <property type="molecule type" value="Genomic_DNA"/>
</dbReference>
<dbReference type="OrthoDB" id="6780760at2759"/>
<name>A0A6J8DCA6_MYTCO</name>
<dbReference type="AlphaFoldDB" id="A0A6J8DCA6"/>
<gene>
    <name evidence="1" type="ORF">MCOR_39896</name>
</gene>
<reference evidence="1 2" key="1">
    <citation type="submission" date="2020-06" db="EMBL/GenBank/DDBJ databases">
        <authorList>
            <person name="Li R."/>
            <person name="Bekaert M."/>
        </authorList>
    </citation>
    <scope>NUCLEOTIDE SEQUENCE [LARGE SCALE GENOMIC DNA]</scope>
    <source>
        <strain evidence="2">wild</strain>
    </source>
</reference>
<dbReference type="GO" id="GO:0007508">
    <property type="term" value="P:larval heart development"/>
    <property type="evidence" value="ECO:0007669"/>
    <property type="project" value="TreeGrafter"/>
</dbReference>
<evidence type="ECO:0000313" key="1">
    <source>
        <dbReference type="EMBL" id="CAC5406308.1"/>
    </source>
</evidence>
<protein>
    <recommendedName>
        <fullName evidence="3">Endonuclease/exonuclease/phosphatase domain-containing protein</fullName>
    </recommendedName>
</protein>
<dbReference type="SUPFAM" id="SSF56219">
    <property type="entry name" value="DNase I-like"/>
    <property type="match status" value="1"/>
</dbReference>
<evidence type="ECO:0008006" key="3">
    <source>
        <dbReference type="Google" id="ProtNLM"/>
    </source>
</evidence>
<keyword evidence="2" id="KW-1185">Reference proteome</keyword>
<organism evidence="1 2">
    <name type="scientific">Mytilus coruscus</name>
    <name type="common">Sea mussel</name>
    <dbReference type="NCBI Taxonomy" id="42192"/>
    <lineage>
        <taxon>Eukaryota</taxon>
        <taxon>Metazoa</taxon>
        <taxon>Spiralia</taxon>
        <taxon>Lophotrochozoa</taxon>
        <taxon>Mollusca</taxon>
        <taxon>Bivalvia</taxon>
        <taxon>Autobranchia</taxon>
        <taxon>Pteriomorphia</taxon>
        <taxon>Mytilida</taxon>
        <taxon>Mytiloidea</taxon>
        <taxon>Mytilidae</taxon>
        <taxon>Mytilinae</taxon>
        <taxon>Mytilus</taxon>
    </lineage>
</organism>
<sequence length="226" mass="25636">MLEKMIVVYSISSRAYNILVEDSAIAWDCLICDCPNYSSVCFEIIPSTSNSFSILSDTSLQSPLPSDCIKPIHASTPDRKKQDKSPNSVPVKMLTVNFQSIKSKQGLVTNLVESTKPYIVLGTETWIDSSVKDNQIFPPNYNFYRNDRNMKGDGVLIAINNDHLSIPVPELQTNCEIVRAKISLSESMHTQRPERGFILMSYEKSYDGHRRYSHPTSWAWIYSDID</sequence>
<dbReference type="InterPro" id="IPR036691">
    <property type="entry name" value="Endo/exonu/phosph_ase_sf"/>
</dbReference>